<dbReference type="InterPro" id="IPR035753">
    <property type="entry name" value="RIM-BP_SH3_2"/>
</dbReference>
<keyword evidence="7" id="KW-0472">Membrane</keyword>
<dbReference type="GO" id="GO:0045202">
    <property type="term" value="C:synapse"/>
    <property type="evidence" value="ECO:0007669"/>
    <property type="project" value="UniProtKB-SubCell"/>
</dbReference>
<dbReference type="PANTHER" id="PTHR14234:SF18">
    <property type="entry name" value="RIMS-BINDING PROTEIN 2"/>
    <property type="match status" value="1"/>
</dbReference>
<evidence type="ECO:0000256" key="8">
    <source>
        <dbReference type="ARBA" id="ARBA00034103"/>
    </source>
</evidence>
<dbReference type="FunFam" id="2.60.40.10:FF:000072">
    <property type="entry name" value="RIMS-binding protein 2 isoform X1"/>
    <property type="match status" value="1"/>
</dbReference>
<dbReference type="InterPro" id="IPR001452">
    <property type="entry name" value="SH3_domain"/>
</dbReference>
<dbReference type="FunFam" id="2.30.30.40:FF:000023">
    <property type="entry name" value="RIMS-binding protein 2 isoform F"/>
    <property type="match status" value="1"/>
</dbReference>
<dbReference type="SMART" id="SM00060">
    <property type="entry name" value="FN3"/>
    <property type="match status" value="3"/>
</dbReference>
<feature type="compositionally biased region" description="Basic and acidic residues" evidence="13">
    <location>
        <begin position="689"/>
        <end position="699"/>
    </location>
</feature>
<feature type="region of interest" description="Disordered" evidence="13">
    <location>
        <begin position="1237"/>
        <end position="1261"/>
    </location>
</feature>
<dbReference type="KEGG" id="tng:GSTEN00007842G001"/>
<feature type="non-terminal residue" evidence="15">
    <location>
        <position position="1469"/>
    </location>
</feature>
<dbReference type="Pfam" id="PF25523">
    <property type="entry name" value="Ig_RIMBP2"/>
    <property type="match status" value="1"/>
</dbReference>
<dbReference type="InterPro" id="IPR035755">
    <property type="entry name" value="RIM-BP_SH3_3"/>
</dbReference>
<dbReference type="InterPro" id="IPR003961">
    <property type="entry name" value="FN3_dom"/>
</dbReference>
<feature type="domain" description="SH3" evidence="14">
    <location>
        <begin position="1376"/>
        <end position="1443"/>
    </location>
</feature>
<feature type="compositionally biased region" description="Basic and acidic residues" evidence="13">
    <location>
        <begin position="857"/>
        <end position="868"/>
    </location>
</feature>
<dbReference type="FunFam" id="2.30.30.40:FF:000006">
    <property type="entry name" value="RIMS-binding protein 2 isoform X1"/>
    <property type="match status" value="1"/>
</dbReference>
<comment type="similarity">
    <text evidence="2">Belongs to the RIMBP family.</text>
</comment>
<feature type="region of interest" description="Disordered" evidence="13">
    <location>
        <begin position="282"/>
        <end position="312"/>
    </location>
</feature>
<dbReference type="Pfam" id="PF14604">
    <property type="entry name" value="SH3_9"/>
    <property type="match status" value="1"/>
</dbReference>
<name>Q4T3H8_TETNG</name>
<comment type="subcellular location">
    <subcellularLocation>
        <location evidence="1">Cell membrane</location>
    </subcellularLocation>
    <subcellularLocation>
        <location evidence="8">Synapse</location>
    </subcellularLocation>
</comment>
<dbReference type="FunFam" id="2.60.40.10:FF:000643">
    <property type="entry name" value="RIMS-binding protein 2 isoform X1"/>
    <property type="match status" value="1"/>
</dbReference>
<feature type="compositionally biased region" description="Basic and acidic residues" evidence="13">
    <location>
        <begin position="282"/>
        <end position="295"/>
    </location>
</feature>
<dbReference type="PANTHER" id="PTHR14234">
    <property type="entry name" value="RIM BINDING PROTEIN-RELATED"/>
    <property type="match status" value="1"/>
</dbReference>
<evidence type="ECO:0000256" key="6">
    <source>
        <dbReference type="ARBA" id="ARBA00023018"/>
    </source>
</evidence>
<evidence type="ECO:0000256" key="3">
    <source>
        <dbReference type="ARBA" id="ARBA00022443"/>
    </source>
</evidence>
<dbReference type="GO" id="GO:0005886">
    <property type="term" value="C:plasma membrane"/>
    <property type="evidence" value="ECO:0007669"/>
    <property type="project" value="UniProtKB-SubCell"/>
</dbReference>
<dbReference type="SMART" id="SM00326">
    <property type="entry name" value="SH3"/>
    <property type="match status" value="3"/>
</dbReference>
<feature type="region of interest" description="Disordered" evidence="13">
    <location>
        <begin position="843"/>
        <end position="872"/>
    </location>
</feature>
<evidence type="ECO:0000256" key="12">
    <source>
        <dbReference type="SAM" id="Coils"/>
    </source>
</evidence>
<evidence type="ECO:0000256" key="4">
    <source>
        <dbReference type="ARBA" id="ARBA00022475"/>
    </source>
</evidence>
<comment type="caution">
    <text evidence="15">The sequence shown here is derived from an EMBL/GenBank/DDBJ whole genome shotgun (WGS) entry which is preliminary data.</text>
</comment>
<evidence type="ECO:0000256" key="2">
    <source>
        <dbReference type="ARBA" id="ARBA00010749"/>
    </source>
</evidence>
<dbReference type="PRINTS" id="PR00452">
    <property type="entry name" value="SH3DOMAIN"/>
</dbReference>
<evidence type="ECO:0000256" key="1">
    <source>
        <dbReference type="ARBA" id="ARBA00004236"/>
    </source>
</evidence>
<protein>
    <recommendedName>
        <fullName evidence="10">RIMS-binding protein 2</fullName>
    </recommendedName>
</protein>
<keyword evidence="5" id="KW-0677">Repeat</keyword>
<evidence type="ECO:0000256" key="13">
    <source>
        <dbReference type="SAM" id="MobiDB-lite"/>
    </source>
</evidence>
<dbReference type="EMBL" id="CAAE01010056">
    <property type="protein sequence ID" value="CAF92554.1"/>
    <property type="molecule type" value="Genomic_DNA"/>
</dbReference>
<comment type="function">
    <text evidence="9">Plays a role in the synaptic transmission as bifunctional linker that interacts simultaneously with RIMS1, RIMS2, CACNA1D and CACNA1B.</text>
</comment>
<dbReference type="InterPro" id="IPR040325">
    <property type="entry name" value="RIMBP1/2/3"/>
</dbReference>
<feature type="domain" description="SH3" evidence="14">
    <location>
        <begin position="1265"/>
        <end position="1340"/>
    </location>
</feature>
<feature type="coiled-coil region" evidence="12">
    <location>
        <begin position="19"/>
        <end position="102"/>
    </location>
</feature>
<feature type="region of interest" description="Disordered" evidence="13">
    <location>
        <begin position="650"/>
        <end position="741"/>
    </location>
</feature>
<feature type="region of interest" description="Disordered" evidence="13">
    <location>
        <begin position="975"/>
        <end position="1032"/>
    </location>
</feature>
<dbReference type="PROSITE" id="PS50002">
    <property type="entry name" value="SH3"/>
    <property type="match status" value="3"/>
</dbReference>
<dbReference type="Gene3D" id="2.30.30.40">
    <property type="entry name" value="SH3 Domains"/>
    <property type="match status" value="3"/>
</dbReference>
<proteinExistence type="inferred from homology"/>
<feature type="compositionally biased region" description="Low complexity" evidence="13">
    <location>
        <begin position="989"/>
        <end position="1000"/>
    </location>
</feature>
<keyword evidence="3 11" id="KW-0728">SH3 domain</keyword>
<dbReference type="Pfam" id="PF07653">
    <property type="entry name" value="SH3_2"/>
    <property type="match status" value="2"/>
</dbReference>
<dbReference type="FunFam" id="2.30.30.40:FF:000016">
    <property type="entry name" value="RIMS-binding protein 2 isoform X2"/>
    <property type="match status" value="1"/>
</dbReference>
<keyword evidence="6" id="KW-0770">Synapse</keyword>
<reference evidence="15" key="1">
    <citation type="journal article" date="2004" name="Nature">
        <title>Genome duplication in the teleost fish Tetraodon nigroviridis reveals the early vertebrate proto-karyotype.</title>
        <authorList>
            <person name="Jaillon O."/>
            <person name="Aury J.-M."/>
            <person name="Brunet F."/>
            <person name="Petit J.-L."/>
            <person name="Stange-Thomann N."/>
            <person name="Mauceli E."/>
            <person name="Bouneau L."/>
            <person name="Fischer C."/>
            <person name="Ozouf-Costaz C."/>
            <person name="Bernot A."/>
            <person name="Nicaud S."/>
            <person name="Jaffe D."/>
            <person name="Fisher S."/>
            <person name="Lutfalla G."/>
            <person name="Dossat C."/>
            <person name="Segurens B."/>
            <person name="Dasilva C."/>
            <person name="Salanoubat M."/>
            <person name="Levy M."/>
            <person name="Boudet N."/>
            <person name="Castellano S."/>
            <person name="Anthouard V."/>
            <person name="Jubin C."/>
            <person name="Castelli V."/>
            <person name="Katinka M."/>
            <person name="Vacherie B."/>
            <person name="Biemont C."/>
            <person name="Skalli Z."/>
            <person name="Cattolico L."/>
            <person name="Poulain J."/>
            <person name="De Berardinis V."/>
            <person name="Cruaud C."/>
            <person name="Duprat S."/>
            <person name="Brottier P."/>
            <person name="Coutanceau J.-P."/>
            <person name="Gouzy J."/>
            <person name="Parra G."/>
            <person name="Lardier G."/>
            <person name="Chapple C."/>
            <person name="McKernan K.J."/>
            <person name="McEwan P."/>
            <person name="Bosak S."/>
            <person name="Kellis M."/>
            <person name="Volff J.-N."/>
            <person name="Guigo R."/>
            <person name="Zody M.C."/>
            <person name="Mesirov J."/>
            <person name="Lindblad-Toh K."/>
            <person name="Birren B."/>
            <person name="Nusbaum C."/>
            <person name="Kahn D."/>
            <person name="Robinson-Rechavi M."/>
            <person name="Laudet V."/>
            <person name="Schachter V."/>
            <person name="Quetier F."/>
            <person name="Saurin W."/>
            <person name="Scarpelli C."/>
            <person name="Wincker P."/>
            <person name="Lander E.S."/>
            <person name="Weissenbach J."/>
            <person name="Roest Crollius H."/>
        </authorList>
    </citation>
    <scope>NUCLEOTIDE SEQUENCE [LARGE SCALE GENOMIC DNA]</scope>
</reference>
<evidence type="ECO:0000259" key="14">
    <source>
        <dbReference type="PROSITE" id="PS50002"/>
    </source>
</evidence>
<gene>
    <name evidence="15" type="ORF">GSTENG00007842001</name>
</gene>
<dbReference type="OrthoDB" id="4158657at2759"/>
<dbReference type="GO" id="GO:0007274">
    <property type="term" value="P:neuromuscular synaptic transmission"/>
    <property type="evidence" value="ECO:0007669"/>
    <property type="project" value="TreeGrafter"/>
</dbReference>
<keyword evidence="4" id="KW-1003">Cell membrane</keyword>
<dbReference type="SUPFAM" id="SSF50044">
    <property type="entry name" value="SH3-domain"/>
    <property type="match status" value="3"/>
</dbReference>
<dbReference type="InterPro" id="IPR013783">
    <property type="entry name" value="Ig-like_fold"/>
</dbReference>
<sequence length="1469" mass="165484">IKSEYVNLKETLGAVTQERDLALLERNQLRGKLENLEQVLKIYHHMREAAGGRQQLELEHEQALAVLNAKQQEIDLLQKAKVRELEEKCRAQSEQFNLLSKELEKFRLHAGKFDILSTEPLTVCESPGSPNKSLSQLLNGLAGPIGKGNEAPTSRSLISEFIRPLQISGDKPELLSVKPTFLTRSRAGSPARAFLSEMDKDLSSSTRSKPRFTGKVRLCVARYSYNPYDGPNEHPEAELPLVAGKYLYVYGTMDEDGFYEGELLDGQRGLVPSNFVDFVQDEEKPSVQQRDKLSKEPGYLNHSSLGASTATPTSISSLLSDSKLECLTSSSLAMDFLGSSSNGTGTLDVNIDEVGEDIVPYPRRINLIKQLAKSVIIGWDAPVVPPGWGSVSGYHVLVDNEIRMSVPYGGRTKSLIEKLNLATNTYRISVQSVTERGLSDRLRCTMLVGKDVVVAPYYLRVDSITQSSAELSWMPSNSNYSHTIFLNGAEYDMIKAGGYNYKFLNLKPMTVYKVKVVALPHQVPWQLPMDQRDKREISLEFCTQPAGPPLPPQEVQVQCGHSPGFLQVRWKPPLLTSSGTSNGASVIGYAVCTKGQKIAEVLYPTADCVTVELNRIQCLEAREVIVRTLSTQGESQDSSVAFIPHNLIGSPQLSHRTTAPPHPAPQASSHPPPFLRHPMPKSKPLLSARESETKEHDAGLRSAQPWERSPSPLPPMCGHNLEPPHFQPRRSPSPQRILPQPQGVPIPNTIAKAMAREAAQRVFAEGNKVSRCTCSFSALPMLIFFNTMELFNCQAEKRNIFSERGNALQPPNSDEEEDGYDSLHARRRGASVDEFLRGSELGRQHHHHHHHPHHHYSYSEEYHTESSRGSDLSDIMEEDEEDLYSEMQLEEGRRRSINSHNTLKAYYKRQDLAEERVCWDLQREVVKQKSVRSKRLHSIPEVAEEDLDGVDGLGQHLCSQDGARPGTQRAQRRLFPQNANKNYRHLQRQRSSPRFSSSRFCYNPEEWNLGHPDRQNTKSPDSGLDCGSEEEGSLGRGHRGYYIHGSHMRGPVHIIHCEGPVERRALAMGRKRTLMRQSSMEEELSDLPATTAKMVHMGDLRNRDQFWPGREAGPRNYSRDGELSEGRLSKLHRGCYSPHREARAQSLTRDLDHHLVCDPHFLLYFPSASYNHSLDVACFSPNPRHPSFGISHVFKCTYEITMDSNSEGSEGNLSPNKDDVYYGSVARRRIWRSVSSEDQYDGHSGRRQGRGRRSLEDYDESEPEELTRVFVALFDYDPMSMSPNPDAADEELPFKEGQIIKVVESFLDVFGNKDTDGFYRAEVRDRVGLIPCNMVSEIQTEDDEMMEQLLKQGFLPLNTPVEKLERNRRGVCQHPMSTRRMVALYDYDPRESSPNIDVEAELTFCAGDVIIVFGQIDEDGFYYGELNGHKGLVPSNFLEEVPDDVEVYLTDSPSRYVQDTPARIKTKRV</sequence>
<dbReference type="InterPro" id="IPR036116">
    <property type="entry name" value="FN3_sf"/>
</dbReference>
<reference evidence="15" key="2">
    <citation type="submission" date="2004-02" db="EMBL/GenBank/DDBJ databases">
        <authorList>
            <consortium name="Genoscope"/>
            <consortium name="Whitehead Institute Centre for Genome Research"/>
        </authorList>
    </citation>
    <scope>NUCLEOTIDE SEQUENCE</scope>
</reference>
<feature type="non-terminal residue" evidence="15">
    <location>
        <position position="1"/>
    </location>
</feature>
<dbReference type="SUPFAM" id="SSF49265">
    <property type="entry name" value="Fibronectin type III"/>
    <property type="match status" value="1"/>
</dbReference>
<dbReference type="CDD" id="cd12014">
    <property type="entry name" value="SH3_RIM-BP_1"/>
    <property type="match status" value="1"/>
</dbReference>
<feature type="domain" description="SH3" evidence="14">
    <location>
        <begin position="214"/>
        <end position="281"/>
    </location>
</feature>
<evidence type="ECO:0000256" key="7">
    <source>
        <dbReference type="ARBA" id="ARBA00023136"/>
    </source>
</evidence>
<evidence type="ECO:0000313" key="15">
    <source>
        <dbReference type="EMBL" id="CAF92554.1"/>
    </source>
</evidence>
<organism evidence="15">
    <name type="scientific">Tetraodon nigroviridis</name>
    <name type="common">Spotted green pufferfish</name>
    <name type="synonym">Chelonodon nigroviridis</name>
    <dbReference type="NCBI Taxonomy" id="99883"/>
    <lineage>
        <taxon>Eukaryota</taxon>
        <taxon>Metazoa</taxon>
        <taxon>Chordata</taxon>
        <taxon>Craniata</taxon>
        <taxon>Vertebrata</taxon>
        <taxon>Euteleostomi</taxon>
        <taxon>Actinopterygii</taxon>
        <taxon>Neopterygii</taxon>
        <taxon>Teleostei</taxon>
        <taxon>Neoteleostei</taxon>
        <taxon>Acanthomorphata</taxon>
        <taxon>Eupercaria</taxon>
        <taxon>Tetraodontiformes</taxon>
        <taxon>Tetradontoidea</taxon>
        <taxon>Tetraodontidae</taxon>
        <taxon>Tetraodon</taxon>
    </lineage>
</organism>
<dbReference type="InterPro" id="IPR057884">
    <property type="entry name" value="FN3_RIM-BP1/2/3"/>
</dbReference>
<evidence type="ECO:0000256" key="11">
    <source>
        <dbReference type="PROSITE-ProRule" id="PRU00192"/>
    </source>
</evidence>
<dbReference type="CDD" id="cd12012">
    <property type="entry name" value="SH3_RIM-BP_2"/>
    <property type="match status" value="1"/>
</dbReference>
<feature type="compositionally biased region" description="Polar residues" evidence="13">
    <location>
        <begin position="301"/>
        <end position="312"/>
    </location>
</feature>
<dbReference type="Gene3D" id="2.60.40.10">
    <property type="entry name" value="Immunoglobulins"/>
    <property type="match status" value="2"/>
</dbReference>
<keyword evidence="12" id="KW-0175">Coiled coil</keyword>
<accession>Q4T3H8</accession>
<evidence type="ECO:0000256" key="10">
    <source>
        <dbReference type="ARBA" id="ARBA00068024"/>
    </source>
</evidence>
<evidence type="ECO:0000256" key="5">
    <source>
        <dbReference type="ARBA" id="ARBA00022737"/>
    </source>
</evidence>
<feature type="compositionally biased region" description="Pro residues" evidence="13">
    <location>
        <begin position="660"/>
        <end position="675"/>
    </location>
</feature>
<evidence type="ECO:0000256" key="9">
    <source>
        <dbReference type="ARBA" id="ARBA00054159"/>
    </source>
</evidence>
<dbReference type="InterPro" id="IPR036028">
    <property type="entry name" value="SH3-like_dom_sf"/>
</dbReference>
<feature type="compositionally biased region" description="Basic residues" evidence="13">
    <location>
        <begin position="844"/>
        <end position="856"/>
    </location>
</feature>
<dbReference type="CDD" id="cd00063">
    <property type="entry name" value="FN3"/>
    <property type="match status" value="2"/>
</dbReference>
<dbReference type="CDD" id="cd12013">
    <property type="entry name" value="SH3_RIM-BP_3"/>
    <property type="match status" value="1"/>
</dbReference>